<dbReference type="EMBL" id="CP042430">
    <property type="protein sequence ID" value="QEC47144.1"/>
    <property type="molecule type" value="Genomic_DNA"/>
</dbReference>
<organism evidence="1 2">
    <name type="scientific">Baekduia soli</name>
    <dbReference type="NCBI Taxonomy" id="496014"/>
    <lineage>
        <taxon>Bacteria</taxon>
        <taxon>Bacillati</taxon>
        <taxon>Actinomycetota</taxon>
        <taxon>Thermoleophilia</taxon>
        <taxon>Solirubrobacterales</taxon>
        <taxon>Baekduiaceae</taxon>
        <taxon>Baekduia</taxon>
    </lineage>
</organism>
<dbReference type="Pfam" id="PF14559">
    <property type="entry name" value="TPR_19"/>
    <property type="match status" value="1"/>
</dbReference>
<keyword evidence="2" id="KW-1185">Reference proteome</keyword>
<name>A0A5B8U271_9ACTN</name>
<gene>
    <name evidence="1" type="ORF">FSW04_05770</name>
</gene>
<sequence length="283" mass="30191">MSDEFLIRGQHAEQAGDAEAAETLYRRALDGGEPHAGYFLGELLIELGRPEEAITLLEAAAGDGDAHLPLGNARWDLDDLDGAEEQFRLAADLGQPAGLHNLGLLLHDRDRVDEAVPLLRESVAAGHTEPRLLAEALADLGAQLQDEDRLDEAEAVLREALEGGATEAYVYLSSVLARLGEDEEADRVLRAGADLGVPSAELQLGNVLSDDDPASSDAEALYRRAIEHGEVGGHNNLGVLLWDAGRLDEAEAELRVAIGLGDEIAQQNLDGLLAERGHTNGRT</sequence>
<reference evidence="1 2" key="1">
    <citation type="journal article" date="2018" name="J. Microbiol.">
        <title>Baekduia soli gen. nov., sp. nov., a novel bacterium isolated from the soil of Baekdu Mountain and proposal of a novel family name, Baekduiaceae fam. nov.</title>
        <authorList>
            <person name="An D.S."/>
            <person name="Siddiqi M.Z."/>
            <person name="Kim K.H."/>
            <person name="Yu H.S."/>
            <person name="Im W.T."/>
        </authorList>
    </citation>
    <scope>NUCLEOTIDE SEQUENCE [LARGE SCALE GENOMIC DNA]</scope>
    <source>
        <strain evidence="1 2">BR7-21</strain>
    </source>
</reference>
<protein>
    <submittedName>
        <fullName evidence="1">Tetratricopeptide repeat protein</fullName>
    </submittedName>
</protein>
<dbReference type="Gene3D" id="1.25.40.10">
    <property type="entry name" value="Tetratricopeptide repeat domain"/>
    <property type="match status" value="3"/>
</dbReference>
<accession>A0A5B8U271</accession>
<dbReference type="Proteomes" id="UP000321805">
    <property type="component" value="Chromosome"/>
</dbReference>
<dbReference type="SUPFAM" id="SSF81901">
    <property type="entry name" value="HCP-like"/>
    <property type="match status" value="1"/>
</dbReference>
<dbReference type="RefSeq" id="WP_146917214.1">
    <property type="nucleotide sequence ID" value="NZ_CP042430.1"/>
</dbReference>
<proteinExistence type="predicted"/>
<dbReference type="InterPro" id="IPR011990">
    <property type="entry name" value="TPR-like_helical_dom_sf"/>
</dbReference>
<dbReference type="OrthoDB" id="5181078at2"/>
<evidence type="ECO:0000313" key="2">
    <source>
        <dbReference type="Proteomes" id="UP000321805"/>
    </source>
</evidence>
<dbReference type="AlphaFoldDB" id="A0A5B8U271"/>
<dbReference type="Pfam" id="PF13432">
    <property type="entry name" value="TPR_16"/>
    <property type="match status" value="1"/>
</dbReference>
<dbReference type="Pfam" id="PF13374">
    <property type="entry name" value="TPR_10"/>
    <property type="match status" value="1"/>
</dbReference>
<evidence type="ECO:0000313" key="1">
    <source>
        <dbReference type="EMBL" id="QEC47144.1"/>
    </source>
</evidence>
<dbReference type="KEGG" id="bsol:FSW04_05770"/>
<dbReference type="PANTHER" id="PTHR44809:SF1">
    <property type="entry name" value="PROTEIN O-MANNOSYL-TRANSFERASE TMTC1"/>
    <property type="match status" value="1"/>
</dbReference>
<dbReference type="PANTHER" id="PTHR44809">
    <property type="match status" value="1"/>
</dbReference>
<dbReference type="InterPro" id="IPR052943">
    <property type="entry name" value="TMTC_O-mannosyl-trnsfr"/>
</dbReference>